<dbReference type="Gene3D" id="3.40.1440.10">
    <property type="entry name" value="GIY-YIG endonuclease"/>
    <property type="match status" value="1"/>
</dbReference>
<name>R7ZSW0_9BACT</name>
<evidence type="ECO:0000313" key="4">
    <source>
        <dbReference type="Proteomes" id="UP000013909"/>
    </source>
</evidence>
<dbReference type="CDD" id="cd10449">
    <property type="entry name" value="GIY-YIG_SLX1_like"/>
    <property type="match status" value="1"/>
</dbReference>
<dbReference type="STRING" id="1232681.ADIS_2389"/>
<comment type="similarity">
    <text evidence="1">Belongs to the UPF0213 family.</text>
</comment>
<keyword evidence="4" id="KW-1185">Reference proteome</keyword>
<reference evidence="3 4" key="1">
    <citation type="submission" date="2013-02" db="EMBL/GenBank/DDBJ databases">
        <title>A novel strain isolated from Lonar lake, Maharashtra, India.</title>
        <authorList>
            <person name="Singh A."/>
        </authorList>
    </citation>
    <scope>NUCLEOTIDE SEQUENCE [LARGE SCALE GENOMIC DNA]</scope>
    <source>
        <strain evidence="3 4">AK24</strain>
    </source>
</reference>
<dbReference type="SUPFAM" id="SSF82771">
    <property type="entry name" value="GIY-YIG endonuclease"/>
    <property type="match status" value="1"/>
</dbReference>
<dbReference type="EMBL" id="AQHR01000066">
    <property type="protein sequence ID" value="EON77079.1"/>
    <property type="molecule type" value="Genomic_DNA"/>
</dbReference>
<dbReference type="Pfam" id="PF01541">
    <property type="entry name" value="GIY-YIG"/>
    <property type="match status" value="1"/>
</dbReference>
<feature type="domain" description="GIY-YIG" evidence="2">
    <location>
        <begin position="7"/>
        <end position="82"/>
    </location>
</feature>
<dbReference type="AlphaFoldDB" id="R7ZSW0"/>
<dbReference type="PANTHER" id="PTHR34477:SF5">
    <property type="entry name" value="BSL5627 PROTEIN"/>
    <property type="match status" value="1"/>
</dbReference>
<dbReference type="InterPro" id="IPR035901">
    <property type="entry name" value="GIY-YIG_endonuc_sf"/>
</dbReference>
<proteinExistence type="inferred from homology"/>
<dbReference type="PROSITE" id="PS50164">
    <property type="entry name" value="GIY_YIG"/>
    <property type="match status" value="1"/>
</dbReference>
<evidence type="ECO:0000313" key="3">
    <source>
        <dbReference type="EMBL" id="EON77079.1"/>
    </source>
</evidence>
<dbReference type="PANTHER" id="PTHR34477">
    <property type="entry name" value="UPF0213 PROTEIN YHBQ"/>
    <property type="match status" value="1"/>
</dbReference>
<organism evidence="3 4">
    <name type="scientific">Lunatimonas lonarensis</name>
    <dbReference type="NCBI Taxonomy" id="1232681"/>
    <lineage>
        <taxon>Bacteria</taxon>
        <taxon>Pseudomonadati</taxon>
        <taxon>Bacteroidota</taxon>
        <taxon>Cytophagia</taxon>
        <taxon>Cytophagales</taxon>
        <taxon>Cyclobacteriaceae</taxon>
    </lineage>
</organism>
<evidence type="ECO:0000256" key="1">
    <source>
        <dbReference type="ARBA" id="ARBA00007435"/>
    </source>
</evidence>
<gene>
    <name evidence="3" type="ORF">ADIS_2389</name>
</gene>
<accession>R7ZSW0</accession>
<evidence type="ECO:0000259" key="2">
    <source>
        <dbReference type="PROSITE" id="PS50164"/>
    </source>
</evidence>
<dbReference type="InterPro" id="IPR000305">
    <property type="entry name" value="GIY-YIG_endonuc"/>
</dbReference>
<protein>
    <recommendedName>
        <fullName evidence="2">GIY-YIG domain-containing protein</fullName>
    </recommendedName>
</protein>
<dbReference type="Proteomes" id="UP000013909">
    <property type="component" value="Unassembled WGS sequence"/>
</dbReference>
<dbReference type="InterPro" id="IPR050190">
    <property type="entry name" value="UPF0213_domain"/>
</dbReference>
<comment type="caution">
    <text evidence="3">The sequence shown here is derived from an EMBL/GenBank/DDBJ whole genome shotgun (WGS) entry which is preliminary data.</text>
</comment>
<sequence length="91" mass="10809">MFIGIFMAHFVYILQSEKDGTFYIGESKDPLGRLEKHNRQHKGYTARKQPWKIVHTEEFGSRFEAKKREEYLKKQKSREFIQQLISSKTAG</sequence>